<dbReference type="PROSITE" id="PS00502">
    <property type="entry name" value="POLYGALACTURONASE"/>
    <property type="match status" value="1"/>
</dbReference>
<keyword evidence="18" id="KW-1185">Reference proteome</keyword>
<keyword evidence="4" id="KW-0964">Secreted</keyword>
<evidence type="ECO:0000256" key="1">
    <source>
        <dbReference type="ARBA" id="ARBA00004191"/>
    </source>
</evidence>
<evidence type="ECO:0000256" key="7">
    <source>
        <dbReference type="ARBA" id="ARBA00023316"/>
    </source>
</evidence>
<name>A0A0K9Q272_ZOSMR</name>
<dbReference type="InterPro" id="IPR000743">
    <property type="entry name" value="Glyco_hydro_28"/>
</dbReference>
<dbReference type="OrthoDB" id="187139at2759"/>
<proteinExistence type="inferred from homology"/>
<dbReference type="GO" id="GO:0005975">
    <property type="term" value="P:carbohydrate metabolic process"/>
    <property type="evidence" value="ECO:0007669"/>
    <property type="project" value="InterPro"/>
</dbReference>
<dbReference type="EC" id="3.2.1.67" evidence="8"/>
<evidence type="ECO:0000256" key="5">
    <source>
        <dbReference type="ARBA" id="ARBA00022801"/>
    </source>
</evidence>
<dbReference type="InterPro" id="IPR012334">
    <property type="entry name" value="Pectin_lyas_fold"/>
</dbReference>
<keyword evidence="5 15" id="KW-0378">Hydrolase</keyword>
<reference evidence="18" key="1">
    <citation type="journal article" date="2016" name="Nature">
        <title>The genome of the seagrass Zostera marina reveals angiosperm adaptation to the sea.</title>
        <authorList>
            <person name="Olsen J.L."/>
            <person name="Rouze P."/>
            <person name="Verhelst B."/>
            <person name="Lin Y.-C."/>
            <person name="Bayer T."/>
            <person name="Collen J."/>
            <person name="Dattolo E."/>
            <person name="De Paoli E."/>
            <person name="Dittami S."/>
            <person name="Maumus F."/>
            <person name="Michel G."/>
            <person name="Kersting A."/>
            <person name="Lauritano C."/>
            <person name="Lohaus R."/>
            <person name="Toepel M."/>
            <person name="Tonon T."/>
            <person name="Vanneste K."/>
            <person name="Amirebrahimi M."/>
            <person name="Brakel J."/>
            <person name="Bostroem C."/>
            <person name="Chovatia M."/>
            <person name="Grimwood J."/>
            <person name="Jenkins J.W."/>
            <person name="Jueterbock A."/>
            <person name="Mraz A."/>
            <person name="Stam W.T."/>
            <person name="Tice H."/>
            <person name="Bornberg-Bauer E."/>
            <person name="Green P.J."/>
            <person name="Pearson G.A."/>
            <person name="Procaccini G."/>
            <person name="Duarte C.M."/>
            <person name="Schmutz J."/>
            <person name="Reusch T.B.H."/>
            <person name="Van de Peer Y."/>
        </authorList>
    </citation>
    <scope>NUCLEOTIDE SEQUENCE [LARGE SCALE GENOMIC DNA]</scope>
    <source>
        <strain evidence="18">cv. Finnish</strain>
    </source>
</reference>
<dbReference type="OMA" id="ANASCAY"/>
<comment type="subcellular location">
    <subcellularLocation>
        <location evidence="1">Secreted</location>
        <location evidence="1">Cell wall</location>
    </subcellularLocation>
</comment>
<dbReference type="FunFam" id="2.160.20.10:FF:000004">
    <property type="entry name" value="Pectin lyase-like superfamily protein"/>
    <property type="match status" value="1"/>
</dbReference>
<evidence type="ECO:0000256" key="13">
    <source>
        <dbReference type="ARBA" id="ARBA00083621"/>
    </source>
</evidence>
<protein>
    <recommendedName>
        <fullName evidence="12">Exopolygalacturonase</fullName>
        <ecNumber evidence="8">3.2.1.67</ecNumber>
    </recommendedName>
    <alternativeName>
        <fullName evidence="9">Galacturan 1,4-alpha-galacturonidase</fullName>
    </alternativeName>
    <alternativeName>
        <fullName evidence="13">Pectinase</fullName>
    </alternativeName>
</protein>
<evidence type="ECO:0000313" key="17">
    <source>
        <dbReference type="EMBL" id="KMZ75396.1"/>
    </source>
</evidence>
<evidence type="ECO:0000256" key="8">
    <source>
        <dbReference type="ARBA" id="ARBA00038933"/>
    </source>
</evidence>
<accession>A0A0K9Q272</accession>
<dbReference type="GO" id="GO:0004650">
    <property type="term" value="F:polygalacturonase activity"/>
    <property type="evidence" value="ECO:0007669"/>
    <property type="project" value="InterPro"/>
</dbReference>
<comment type="similarity">
    <text evidence="2 15">Belongs to the glycosyl hydrolase 28 family.</text>
</comment>
<dbReference type="GO" id="GO:0047911">
    <property type="term" value="F:galacturan 1,4-alpha-galacturonidase activity"/>
    <property type="evidence" value="ECO:0007669"/>
    <property type="project" value="UniProtKB-EC"/>
</dbReference>
<comment type="function">
    <text evidence="11">May function in depolymerizing pectin during pollen development, germination, and tube growth. Acts as an exo-polygalacturonase.</text>
</comment>
<evidence type="ECO:0000256" key="15">
    <source>
        <dbReference type="RuleBase" id="RU361169"/>
    </source>
</evidence>
<dbReference type="GO" id="GO:0071555">
    <property type="term" value="P:cell wall organization"/>
    <property type="evidence" value="ECO:0007669"/>
    <property type="project" value="UniProtKB-KW"/>
</dbReference>
<evidence type="ECO:0000256" key="10">
    <source>
        <dbReference type="ARBA" id="ARBA00048766"/>
    </source>
</evidence>
<evidence type="ECO:0000256" key="16">
    <source>
        <dbReference type="SAM" id="SignalP"/>
    </source>
</evidence>
<dbReference type="PANTHER" id="PTHR31375">
    <property type="match status" value="1"/>
</dbReference>
<sequence>MESKVIVGVVSLLLLLLVVFVPTPTLAAVNVVAFGAKPDGRTDATKAFLRAWNVVCHSPKSITFYIPKGRYLLRSIMFKGPCRNKINFWNSGTLVARLSYPKNEKTWIEFNRVHGLRIRGGHIDGRGRALWACKRAGRSCPFGPPSLTIGVSKNIKIVGLNSIHSKFFHLFIYRSQKVEVLGGTLIAPSLSPNTDGIHVQHSMDVKIIGTNIRSGDDCVSIGPGTRKVLIHGVFCGPGHGISIGSLGHKLNEKGVQDVTIRKVTFRGTDNGLRIKTWGRPSRGYVKKVVFEDSKMINVRYPIIINQNYCPTKKGCPNKHSGVQISDLKIQRIVGTSKTKVAAVFDCSASNPCSGIRMGNVVLTYNRGPTLSSCKNVRGYTFGRNTIRNCF</sequence>
<evidence type="ECO:0000256" key="6">
    <source>
        <dbReference type="ARBA" id="ARBA00023295"/>
    </source>
</evidence>
<evidence type="ECO:0000256" key="4">
    <source>
        <dbReference type="ARBA" id="ARBA00022525"/>
    </source>
</evidence>
<evidence type="ECO:0000256" key="9">
    <source>
        <dbReference type="ARBA" id="ARBA00043142"/>
    </source>
</evidence>
<gene>
    <name evidence="17" type="ORF">ZOSMA_115G00310</name>
</gene>
<comment type="caution">
    <text evidence="17">The sequence shown here is derived from an EMBL/GenBank/DDBJ whole genome shotgun (WGS) entry which is preliminary data.</text>
</comment>
<dbReference type="SMART" id="SM00710">
    <property type="entry name" value="PbH1"/>
    <property type="match status" value="6"/>
</dbReference>
<comment type="catalytic activity">
    <reaction evidence="10">
        <text>[(1-&gt;4)-alpha-D-galacturonosyl](n) + H2O = alpha-D-galacturonate + [(1-&gt;4)-alpha-D-galacturonosyl](n-1)</text>
        <dbReference type="Rhea" id="RHEA:14117"/>
        <dbReference type="Rhea" id="RHEA-COMP:14570"/>
        <dbReference type="Rhea" id="RHEA-COMP:14572"/>
        <dbReference type="ChEBI" id="CHEBI:15377"/>
        <dbReference type="ChEBI" id="CHEBI:58658"/>
        <dbReference type="ChEBI" id="CHEBI:140523"/>
        <dbReference type="EC" id="3.2.1.67"/>
    </reaction>
</comment>
<feature type="chain" id="PRO_5005528226" description="Exopolygalacturonase" evidence="16">
    <location>
        <begin position="28"/>
        <end position="390"/>
    </location>
</feature>
<keyword evidence="6 15" id="KW-0326">Glycosidase</keyword>
<dbReference type="AlphaFoldDB" id="A0A0K9Q272"/>
<dbReference type="EMBL" id="LFYR01000176">
    <property type="protein sequence ID" value="KMZ75396.1"/>
    <property type="molecule type" value="Genomic_DNA"/>
</dbReference>
<keyword evidence="7" id="KW-0961">Cell wall biogenesis/degradation</keyword>
<organism evidence="17 18">
    <name type="scientific">Zostera marina</name>
    <name type="common">Eelgrass</name>
    <dbReference type="NCBI Taxonomy" id="29655"/>
    <lineage>
        <taxon>Eukaryota</taxon>
        <taxon>Viridiplantae</taxon>
        <taxon>Streptophyta</taxon>
        <taxon>Embryophyta</taxon>
        <taxon>Tracheophyta</taxon>
        <taxon>Spermatophyta</taxon>
        <taxon>Magnoliopsida</taxon>
        <taxon>Liliopsida</taxon>
        <taxon>Zosteraceae</taxon>
        <taxon>Zostera</taxon>
    </lineage>
</organism>
<dbReference type="InterPro" id="IPR011050">
    <property type="entry name" value="Pectin_lyase_fold/virulence"/>
</dbReference>
<dbReference type="Gene3D" id="2.160.20.10">
    <property type="entry name" value="Single-stranded right-handed beta-helix, Pectin lyase-like"/>
    <property type="match status" value="1"/>
</dbReference>
<feature type="signal peptide" evidence="16">
    <location>
        <begin position="1"/>
        <end position="27"/>
    </location>
</feature>
<feature type="active site" evidence="14">
    <location>
        <position position="239"/>
    </location>
</feature>
<evidence type="ECO:0000256" key="2">
    <source>
        <dbReference type="ARBA" id="ARBA00008834"/>
    </source>
</evidence>
<evidence type="ECO:0000256" key="14">
    <source>
        <dbReference type="PROSITE-ProRule" id="PRU10052"/>
    </source>
</evidence>
<evidence type="ECO:0000256" key="12">
    <source>
        <dbReference type="ARBA" id="ARBA00068298"/>
    </source>
</evidence>
<evidence type="ECO:0000256" key="11">
    <source>
        <dbReference type="ARBA" id="ARBA00057651"/>
    </source>
</evidence>
<keyword evidence="16" id="KW-0732">Signal</keyword>
<evidence type="ECO:0000256" key="3">
    <source>
        <dbReference type="ARBA" id="ARBA00022512"/>
    </source>
</evidence>
<keyword evidence="3" id="KW-0134">Cell wall</keyword>
<dbReference type="STRING" id="29655.A0A0K9Q272"/>
<dbReference type="Proteomes" id="UP000036987">
    <property type="component" value="Unassembled WGS sequence"/>
</dbReference>
<evidence type="ECO:0000313" key="18">
    <source>
        <dbReference type="Proteomes" id="UP000036987"/>
    </source>
</evidence>
<dbReference type="Pfam" id="PF00295">
    <property type="entry name" value="Glyco_hydro_28"/>
    <property type="match status" value="1"/>
</dbReference>
<dbReference type="InterPro" id="IPR006626">
    <property type="entry name" value="PbH1"/>
</dbReference>
<dbReference type="SUPFAM" id="SSF51126">
    <property type="entry name" value="Pectin lyase-like"/>
    <property type="match status" value="1"/>
</dbReference>